<feature type="compositionally biased region" description="Polar residues" evidence="1">
    <location>
        <begin position="1"/>
        <end position="13"/>
    </location>
</feature>
<organism evidence="2 3">
    <name type="scientific">Alistipes putredinis DSM 17216</name>
    <dbReference type="NCBI Taxonomy" id="445970"/>
    <lineage>
        <taxon>Bacteria</taxon>
        <taxon>Pseudomonadati</taxon>
        <taxon>Bacteroidota</taxon>
        <taxon>Bacteroidia</taxon>
        <taxon>Bacteroidales</taxon>
        <taxon>Rikenellaceae</taxon>
        <taxon>Alistipes</taxon>
    </lineage>
</organism>
<gene>
    <name evidence="2" type="ORF">ALIPUT_00342</name>
</gene>
<sequence>MDTSEAESLQNAVENRKQGRFIENSGGRKPSCQYYKWFK</sequence>
<dbReference type="Proteomes" id="UP000005819">
    <property type="component" value="Unassembled WGS sequence"/>
</dbReference>
<dbReference type="HOGENOM" id="CLU_3303641_0_0_10"/>
<reference evidence="2" key="1">
    <citation type="submission" date="2007-10" db="EMBL/GenBank/DDBJ databases">
        <authorList>
            <person name="Fulton L."/>
            <person name="Clifton S."/>
            <person name="Fulton B."/>
            <person name="Xu J."/>
            <person name="Minx P."/>
            <person name="Pepin K.H."/>
            <person name="Johnson M."/>
            <person name="Thiruvilangam P."/>
            <person name="Bhonagiri V."/>
            <person name="Nash W.E."/>
            <person name="Mardis E.R."/>
            <person name="Wilson R.K."/>
        </authorList>
    </citation>
    <scope>NUCLEOTIDE SEQUENCE [LARGE SCALE GENOMIC DNA]</scope>
    <source>
        <strain evidence="2">DSM 17216</strain>
    </source>
</reference>
<protein>
    <submittedName>
        <fullName evidence="2">Uncharacterized protein</fullName>
    </submittedName>
</protein>
<feature type="region of interest" description="Disordered" evidence="1">
    <location>
        <begin position="1"/>
        <end position="28"/>
    </location>
</feature>
<name>B0MSP9_9BACT</name>
<evidence type="ECO:0000313" key="2">
    <source>
        <dbReference type="EMBL" id="EDS04471.1"/>
    </source>
</evidence>
<evidence type="ECO:0000256" key="1">
    <source>
        <dbReference type="SAM" id="MobiDB-lite"/>
    </source>
</evidence>
<accession>B0MSP9</accession>
<dbReference type="AlphaFoldDB" id="B0MSP9"/>
<comment type="caution">
    <text evidence="2">The sequence shown here is derived from an EMBL/GenBank/DDBJ whole genome shotgun (WGS) entry which is preliminary data.</text>
</comment>
<reference evidence="2" key="2">
    <citation type="submission" date="2013-09" db="EMBL/GenBank/DDBJ databases">
        <title>Draft genome sequence of Alistipes putredinis (DSM 17216).</title>
        <authorList>
            <person name="Sudarsanam P."/>
            <person name="Ley R."/>
            <person name="Guruge J."/>
            <person name="Turnbaugh P.J."/>
            <person name="Mahowald M."/>
            <person name="Liep D."/>
            <person name="Gordon J."/>
        </authorList>
    </citation>
    <scope>NUCLEOTIDE SEQUENCE</scope>
    <source>
        <strain evidence="2">DSM 17216</strain>
    </source>
</reference>
<proteinExistence type="predicted"/>
<evidence type="ECO:0000313" key="3">
    <source>
        <dbReference type="Proteomes" id="UP000005819"/>
    </source>
</evidence>
<keyword evidence="3" id="KW-1185">Reference proteome</keyword>
<dbReference type="EMBL" id="ABFK02000016">
    <property type="protein sequence ID" value="EDS04471.1"/>
    <property type="molecule type" value="Genomic_DNA"/>
</dbReference>